<evidence type="ECO:0000313" key="1">
    <source>
        <dbReference type="EMBL" id="MFC5649493.1"/>
    </source>
</evidence>
<accession>A0ABW0VVL3</accession>
<comment type="caution">
    <text evidence="1">The sequence shown here is derived from an EMBL/GenBank/DDBJ whole genome shotgun (WGS) entry which is preliminary data.</text>
</comment>
<dbReference type="EMBL" id="JBHSOW010000037">
    <property type="protein sequence ID" value="MFC5649493.1"/>
    <property type="molecule type" value="Genomic_DNA"/>
</dbReference>
<dbReference type="Proteomes" id="UP001596047">
    <property type="component" value="Unassembled WGS sequence"/>
</dbReference>
<name>A0ABW0VVL3_9BACL</name>
<dbReference type="RefSeq" id="WP_379188018.1">
    <property type="nucleotide sequence ID" value="NZ_JBHSOW010000037.1"/>
</dbReference>
<keyword evidence="2" id="KW-1185">Reference proteome</keyword>
<protein>
    <submittedName>
        <fullName evidence="1">Uncharacterized protein</fullName>
    </submittedName>
</protein>
<proteinExistence type="predicted"/>
<gene>
    <name evidence="1" type="ORF">ACFPYJ_10180</name>
</gene>
<evidence type="ECO:0000313" key="2">
    <source>
        <dbReference type="Proteomes" id="UP001596047"/>
    </source>
</evidence>
<sequence length="102" mass="11564">MADILTGFEKMIVSKLVEYHGCQPDEANAIVQKYLPVIRLLDDNHDSARIQAERYFSAYKQGTDPGQWVSKILQYREAFDIANEKLAGTHKSDTTSNLFANI</sequence>
<organism evidence="1 2">
    <name type="scientific">Paenibacillus solisilvae</name>
    <dbReference type="NCBI Taxonomy" id="2486751"/>
    <lineage>
        <taxon>Bacteria</taxon>
        <taxon>Bacillati</taxon>
        <taxon>Bacillota</taxon>
        <taxon>Bacilli</taxon>
        <taxon>Bacillales</taxon>
        <taxon>Paenibacillaceae</taxon>
        <taxon>Paenibacillus</taxon>
    </lineage>
</organism>
<reference evidence="2" key="1">
    <citation type="journal article" date="2019" name="Int. J. Syst. Evol. Microbiol.">
        <title>The Global Catalogue of Microorganisms (GCM) 10K type strain sequencing project: providing services to taxonomists for standard genome sequencing and annotation.</title>
        <authorList>
            <consortium name="The Broad Institute Genomics Platform"/>
            <consortium name="The Broad Institute Genome Sequencing Center for Infectious Disease"/>
            <person name="Wu L."/>
            <person name="Ma J."/>
        </authorList>
    </citation>
    <scope>NUCLEOTIDE SEQUENCE [LARGE SCALE GENOMIC DNA]</scope>
    <source>
        <strain evidence="2">CGMCC 1.3240</strain>
    </source>
</reference>